<feature type="compositionally biased region" description="Basic and acidic residues" evidence="7">
    <location>
        <begin position="87"/>
        <end position="98"/>
    </location>
</feature>
<evidence type="ECO:0000256" key="1">
    <source>
        <dbReference type="ARBA" id="ARBA00004123"/>
    </source>
</evidence>
<dbReference type="InterPro" id="IPR009057">
    <property type="entry name" value="Homeodomain-like_sf"/>
</dbReference>
<protein>
    <submittedName>
        <fullName evidence="9">Oidioi.mRNA.OKI2018_I69.XSR.g16527.t1.cds</fullName>
    </submittedName>
</protein>
<keyword evidence="3 5" id="KW-0371">Homeobox</keyword>
<evidence type="ECO:0000313" key="10">
    <source>
        <dbReference type="Proteomes" id="UP001158576"/>
    </source>
</evidence>
<proteinExistence type="predicted"/>
<evidence type="ECO:0000256" key="7">
    <source>
        <dbReference type="SAM" id="MobiDB-lite"/>
    </source>
</evidence>
<sequence>MDLNIRRDMHKEHERHSVGLESGKTNFSVELNSVVQKIEQQFSESHNDQPYDAVDGRYPGERGFETNETIGSDCSNRTSSVESWADQADHHLQDAKQGDEEDEDGPPSKKKKRRILFTKAQTYELERRFRQQRYLSAPEREQLAHSISLTPTQVKIWFQNHRYKLKKSRTNDDQFSVNTALPNFLPNIPLRSNFIPPDVSQAGLGQAGFPVYQPSSYTSSNESSYSASNYGVHNYFPPNYYTHNQSGQYPSSTSSQQPLPAAVPSSFPWGY</sequence>
<dbReference type="InterPro" id="IPR001356">
    <property type="entry name" value="HD"/>
</dbReference>
<feature type="region of interest" description="Disordered" evidence="7">
    <location>
        <begin position="1"/>
        <end position="21"/>
    </location>
</feature>
<keyword evidence="10" id="KW-1185">Reference proteome</keyword>
<organism evidence="9 10">
    <name type="scientific">Oikopleura dioica</name>
    <name type="common">Tunicate</name>
    <dbReference type="NCBI Taxonomy" id="34765"/>
    <lineage>
        <taxon>Eukaryota</taxon>
        <taxon>Metazoa</taxon>
        <taxon>Chordata</taxon>
        <taxon>Tunicata</taxon>
        <taxon>Appendicularia</taxon>
        <taxon>Copelata</taxon>
        <taxon>Oikopleuridae</taxon>
        <taxon>Oikopleura</taxon>
    </lineage>
</organism>
<feature type="DNA-binding region" description="Homeobox" evidence="5">
    <location>
        <begin position="110"/>
        <end position="169"/>
    </location>
</feature>
<evidence type="ECO:0000259" key="8">
    <source>
        <dbReference type="PROSITE" id="PS50071"/>
    </source>
</evidence>
<evidence type="ECO:0000256" key="3">
    <source>
        <dbReference type="ARBA" id="ARBA00023155"/>
    </source>
</evidence>
<evidence type="ECO:0000256" key="6">
    <source>
        <dbReference type="RuleBase" id="RU000682"/>
    </source>
</evidence>
<reference evidence="9 10" key="1">
    <citation type="submission" date="2021-04" db="EMBL/GenBank/DDBJ databases">
        <authorList>
            <person name="Bliznina A."/>
        </authorList>
    </citation>
    <scope>NUCLEOTIDE SEQUENCE [LARGE SCALE GENOMIC DNA]</scope>
</reference>
<dbReference type="CDD" id="cd00086">
    <property type="entry name" value="homeodomain"/>
    <property type="match status" value="1"/>
</dbReference>
<accession>A0ABN7SGD4</accession>
<dbReference type="SMART" id="SM00389">
    <property type="entry name" value="HOX"/>
    <property type="match status" value="1"/>
</dbReference>
<dbReference type="EMBL" id="OU015569">
    <property type="protein sequence ID" value="CAG5099441.1"/>
    <property type="molecule type" value="Genomic_DNA"/>
</dbReference>
<dbReference type="PROSITE" id="PS00027">
    <property type="entry name" value="HOMEOBOX_1"/>
    <property type="match status" value="1"/>
</dbReference>
<dbReference type="Pfam" id="PF00046">
    <property type="entry name" value="Homeodomain"/>
    <property type="match status" value="1"/>
</dbReference>
<dbReference type="PANTHER" id="PTHR24340">
    <property type="entry name" value="HOMEOBOX PROTEIN NKX"/>
    <property type="match status" value="1"/>
</dbReference>
<dbReference type="PRINTS" id="PR00024">
    <property type="entry name" value="HOMEOBOX"/>
</dbReference>
<dbReference type="Gene3D" id="1.10.10.60">
    <property type="entry name" value="Homeodomain-like"/>
    <property type="match status" value="1"/>
</dbReference>
<evidence type="ECO:0000256" key="4">
    <source>
        <dbReference type="ARBA" id="ARBA00023242"/>
    </source>
</evidence>
<evidence type="ECO:0000313" key="9">
    <source>
        <dbReference type="EMBL" id="CAG5099441.1"/>
    </source>
</evidence>
<feature type="compositionally biased region" description="Basic and acidic residues" evidence="7">
    <location>
        <begin position="45"/>
        <end position="65"/>
    </location>
</feature>
<feature type="compositionally biased region" description="Polar residues" evidence="7">
    <location>
        <begin position="66"/>
        <end position="82"/>
    </location>
</feature>
<feature type="compositionally biased region" description="Polar residues" evidence="7">
    <location>
        <begin position="243"/>
        <end position="258"/>
    </location>
</feature>
<comment type="subcellular location">
    <subcellularLocation>
        <location evidence="1 5 6">Nucleus</location>
    </subcellularLocation>
</comment>
<keyword evidence="4 5" id="KW-0539">Nucleus</keyword>
<evidence type="ECO:0000256" key="5">
    <source>
        <dbReference type="PROSITE-ProRule" id="PRU00108"/>
    </source>
</evidence>
<evidence type="ECO:0000256" key="2">
    <source>
        <dbReference type="ARBA" id="ARBA00023125"/>
    </source>
</evidence>
<keyword evidence="2 5" id="KW-0238">DNA-binding</keyword>
<feature type="compositionally biased region" description="Basic and acidic residues" evidence="7">
    <location>
        <begin position="1"/>
        <end position="18"/>
    </location>
</feature>
<name>A0ABN7SGD4_OIKDI</name>
<gene>
    <name evidence="9" type="ORF">OKIOD_LOCUS8085</name>
</gene>
<dbReference type="InterPro" id="IPR050394">
    <property type="entry name" value="Homeobox_NK-like"/>
</dbReference>
<feature type="region of interest" description="Disordered" evidence="7">
    <location>
        <begin position="42"/>
        <end position="116"/>
    </location>
</feature>
<dbReference type="InterPro" id="IPR020479">
    <property type="entry name" value="HD_metazoa"/>
</dbReference>
<dbReference type="Proteomes" id="UP001158576">
    <property type="component" value="Chromosome XSR"/>
</dbReference>
<dbReference type="InterPro" id="IPR017970">
    <property type="entry name" value="Homeobox_CS"/>
</dbReference>
<dbReference type="PROSITE" id="PS50071">
    <property type="entry name" value="HOMEOBOX_2"/>
    <property type="match status" value="1"/>
</dbReference>
<dbReference type="SUPFAM" id="SSF46689">
    <property type="entry name" value="Homeodomain-like"/>
    <property type="match status" value="1"/>
</dbReference>
<feature type="region of interest" description="Disordered" evidence="7">
    <location>
        <begin position="243"/>
        <end position="271"/>
    </location>
</feature>
<feature type="domain" description="Homeobox" evidence="8">
    <location>
        <begin position="108"/>
        <end position="168"/>
    </location>
</feature>